<dbReference type="GO" id="GO:0004222">
    <property type="term" value="F:metalloendopeptidase activity"/>
    <property type="evidence" value="ECO:0007669"/>
    <property type="project" value="TreeGrafter"/>
</dbReference>
<dbReference type="InterPro" id="IPR011055">
    <property type="entry name" value="Dup_hybrid_motif"/>
</dbReference>
<feature type="domain" description="M23ase beta-sheet core" evidence="8">
    <location>
        <begin position="271"/>
        <end position="365"/>
    </location>
</feature>
<evidence type="ECO:0000259" key="9">
    <source>
        <dbReference type="Pfam" id="PF19425"/>
    </source>
</evidence>
<evidence type="ECO:0000313" key="12">
    <source>
        <dbReference type="Proteomes" id="UP000315439"/>
    </source>
</evidence>
<evidence type="ECO:0000256" key="3">
    <source>
        <dbReference type="ARBA" id="ARBA00022670"/>
    </source>
</evidence>
<dbReference type="OrthoDB" id="9805070at2"/>
<dbReference type="Gene3D" id="3.10.450.350">
    <property type="match status" value="2"/>
</dbReference>
<dbReference type="Pfam" id="PF19425">
    <property type="entry name" value="Csd3_N2"/>
    <property type="match status" value="1"/>
</dbReference>
<accession>A0A545U803</accession>
<dbReference type="Gene3D" id="2.70.70.10">
    <property type="entry name" value="Glucose Permease (Domain IIA)"/>
    <property type="match status" value="1"/>
</dbReference>
<dbReference type="GO" id="GO:0046872">
    <property type="term" value="F:metal ion binding"/>
    <property type="evidence" value="ECO:0007669"/>
    <property type="project" value="UniProtKB-KW"/>
</dbReference>
<dbReference type="Pfam" id="PF22310">
    <property type="entry name" value="NMB0315_dom_I"/>
    <property type="match status" value="1"/>
</dbReference>
<dbReference type="FunFam" id="2.70.70.10:FF:000002">
    <property type="entry name" value="Murein DD-endopeptidase MepM"/>
    <property type="match status" value="1"/>
</dbReference>
<sequence>MVMEEKLDSVASQEKAYSDPISIQLEIKTDAQTKEADIPAIEKTSWKIESVRKGDNLSKIFKRIGLTPQQLHQVITLDDNTKMLKKLRPGEAIAYQVNQQGQLLALKYAIDIQRTLYIESEDNKLASRIENKSVEFRTAYASGTITGSLFAAGKSAGLTDTQVMQLANIFDWDIDFILDIREGDSFSMLYQEKFMEGEKIGNGEIIAAQFVNQGKKFTAVRYTDSKDQTNFYTPEGLSMRKAFLRAPLNFSYISSRFKPKRFHPILKRWKAHRGIDYRAPTGTPIRAAGDGKVIASSYSKYNGKYVFLQHGQGIVTKYLHMSRRAVSKNKRVKQGQVIGYVGATGLAEAPHLHYEFVVNGVHRNPRTVKLPQAKPIAKSEKERFTTETAPWINQLVTRNTLSDSSNNVAP</sequence>
<gene>
    <name evidence="11" type="ORF">FLL46_19095</name>
</gene>
<dbReference type="InterPro" id="IPR054512">
    <property type="entry name" value="NMB0315-like_N"/>
</dbReference>
<comment type="subcellular location">
    <subcellularLocation>
        <location evidence="2">Cell envelope</location>
    </subcellularLocation>
</comment>
<dbReference type="InterPro" id="IPR045834">
    <property type="entry name" value="Csd3_N2"/>
</dbReference>
<organism evidence="11 12">
    <name type="scientific">Aliikangiella coralliicola</name>
    <dbReference type="NCBI Taxonomy" id="2592383"/>
    <lineage>
        <taxon>Bacteria</taxon>
        <taxon>Pseudomonadati</taxon>
        <taxon>Pseudomonadota</taxon>
        <taxon>Gammaproteobacteria</taxon>
        <taxon>Oceanospirillales</taxon>
        <taxon>Pleioneaceae</taxon>
        <taxon>Aliikangiella</taxon>
    </lineage>
</organism>
<feature type="domain" description="DD-carboxypeptidase/endopeptidase Mpg-like N-terminal" evidence="10">
    <location>
        <begin position="46"/>
        <end position="108"/>
    </location>
</feature>
<dbReference type="PANTHER" id="PTHR21666">
    <property type="entry name" value="PEPTIDASE-RELATED"/>
    <property type="match status" value="1"/>
</dbReference>
<dbReference type="InterPro" id="IPR050570">
    <property type="entry name" value="Cell_wall_metabolism_enzyme"/>
</dbReference>
<comment type="cofactor">
    <cofactor evidence="1">
        <name>Zn(2+)</name>
        <dbReference type="ChEBI" id="CHEBI:29105"/>
    </cofactor>
</comment>
<dbReference type="PANTHER" id="PTHR21666:SF288">
    <property type="entry name" value="CELL DIVISION PROTEIN YTFB"/>
    <property type="match status" value="1"/>
</dbReference>
<dbReference type="Pfam" id="PF01551">
    <property type="entry name" value="Peptidase_M23"/>
    <property type="match status" value="1"/>
</dbReference>
<dbReference type="AlphaFoldDB" id="A0A545U803"/>
<reference evidence="11 12" key="1">
    <citation type="submission" date="2019-07" db="EMBL/GenBank/DDBJ databases">
        <title>Draft genome for Aliikangiella sp. M105.</title>
        <authorList>
            <person name="Wang G."/>
        </authorList>
    </citation>
    <scope>NUCLEOTIDE SEQUENCE [LARGE SCALE GENOMIC DNA]</scope>
    <source>
        <strain evidence="11 12">M105</strain>
    </source>
</reference>
<evidence type="ECO:0000256" key="4">
    <source>
        <dbReference type="ARBA" id="ARBA00022723"/>
    </source>
</evidence>
<dbReference type="GO" id="GO:0006508">
    <property type="term" value="P:proteolysis"/>
    <property type="evidence" value="ECO:0007669"/>
    <property type="project" value="UniProtKB-KW"/>
</dbReference>
<keyword evidence="12" id="KW-1185">Reference proteome</keyword>
<dbReference type="GO" id="GO:0030313">
    <property type="term" value="C:cell envelope"/>
    <property type="evidence" value="ECO:0007669"/>
    <property type="project" value="UniProtKB-SubCell"/>
</dbReference>
<keyword evidence="6" id="KW-0862">Zinc</keyword>
<proteinExistence type="predicted"/>
<dbReference type="Proteomes" id="UP000315439">
    <property type="component" value="Unassembled WGS sequence"/>
</dbReference>
<keyword evidence="3" id="KW-0645">Protease</keyword>
<dbReference type="InterPro" id="IPR016047">
    <property type="entry name" value="M23ase_b-sheet_dom"/>
</dbReference>
<evidence type="ECO:0000256" key="6">
    <source>
        <dbReference type="ARBA" id="ARBA00022833"/>
    </source>
</evidence>
<evidence type="ECO:0000256" key="1">
    <source>
        <dbReference type="ARBA" id="ARBA00001947"/>
    </source>
</evidence>
<evidence type="ECO:0000259" key="10">
    <source>
        <dbReference type="Pfam" id="PF22310"/>
    </source>
</evidence>
<evidence type="ECO:0000256" key="7">
    <source>
        <dbReference type="ARBA" id="ARBA00023049"/>
    </source>
</evidence>
<dbReference type="SUPFAM" id="SSF51261">
    <property type="entry name" value="Duplicated hybrid motif"/>
    <property type="match status" value="1"/>
</dbReference>
<dbReference type="EMBL" id="VIKS01000012">
    <property type="protein sequence ID" value="TQV85597.1"/>
    <property type="molecule type" value="Genomic_DNA"/>
</dbReference>
<comment type="caution">
    <text evidence="11">The sequence shown here is derived from an EMBL/GenBank/DDBJ whole genome shotgun (WGS) entry which is preliminary data.</text>
</comment>
<keyword evidence="5" id="KW-0378">Hydrolase</keyword>
<protein>
    <submittedName>
        <fullName evidence="11">Peptidoglycan DD-metalloendopeptidase family protein</fullName>
    </submittedName>
</protein>
<keyword evidence="7" id="KW-0482">Metalloprotease</keyword>
<evidence type="ECO:0000259" key="8">
    <source>
        <dbReference type="Pfam" id="PF01551"/>
    </source>
</evidence>
<evidence type="ECO:0000313" key="11">
    <source>
        <dbReference type="EMBL" id="TQV85597.1"/>
    </source>
</evidence>
<evidence type="ECO:0000256" key="2">
    <source>
        <dbReference type="ARBA" id="ARBA00004196"/>
    </source>
</evidence>
<name>A0A545U803_9GAMM</name>
<evidence type="ECO:0000256" key="5">
    <source>
        <dbReference type="ARBA" id="ARBA00022801"/>
    </source>
</evidence>
<dbReference type="CDD" id="cd12797">
    <property type="entry name" value="M23_peptidase"/>
    <property type="match status" value="1"/>
</dbReference>
<keyword evidence="4" id="KW-0479">Metal-binding</keyword>
<feature type="domain" description="Csd3-like second N-terminal" evidence="9">
    <location>
        <begin position="136"/>
        <end position="259"/>
    </location>
</feature>